<dbReference type="Proteomes" id="UP001251528">
    <property type="component" value="Unassembled WGS sequence"/>
</dbReference>
<dbReference type="PANTHER" id="PTHR37563">
    <property type="entry name" value="PHYTANOYL-COA DIOXYGENASE FAMILY PROTEIN (AFU_ORTHOLOGUE AFUA_2G03330)"/>
    <property type="match status" value="1"/>
</dbReference>
<dbReference type="Pfam" id="PF05721">
    <property type="entry name" value="PhyH"/>
    <property type="match status" value="1"/>
</dbReference>
<keyword evidence="2" id="KW-1185">Reference proteome</keyword>
<dbReference type="InterPro" id="IPR008775">
    <property type="entry name" value="Phytyl_CoA_dOase-like"/>
</dbReference>
<evidence type="ECO:0000313" key="1">
    <source>
        <dbReference type="EMBL" id="KAK2590198.1"/>
    </source>
</evidence>
<evidence type="ECO:0000313" key="2">
    <source>
        <dbReference type="Proteomes" id="UP001251528"/>
    </source>
</evidence>
<dbReference type="EMBL" id="JASWJB010000472">
    <property type="protein sequence ID" value="KAK2590198.1"/>
    <property type="molecule type" value="Genomic_DNA"/>
</dbReference>
<comment type="caution">
    <text evidence="1">The sequence shown here is derived from an EMBL/GenBank/DDBJ whole genome shotgun (WGS) entry which is preliminary data.</text>
</comment>
<organism evidence="1 2">
    <name type="scientific">Conoideocrella luteorostrata</name>
    <dbReference type="NCBI Taxonomy" id="1105319"/>
    <lineage>
        <taxon>Eukaryota</taxon>
        <taxon>Fungi</taxon>
        <taxon>Dikarya</taxon>
        <taxon>Ascomycota</taxon>
        <taxon>Pezizomycotina</taxon>
        <taxon>Sordariomycetes</taxon>
        <taxon>Hypocreomycetidae</taxon>
        <taxon>Hypocreales</taxon>
        <taxon>Clavicipitaceae</taxon>
        <taxon>Conoideocrella</taxon>
    </lineage>
</organism>
<dbReference type="SUPFAM" id="SSF51197">
    <property type="entry name" value="Clavaminate synthase-like"/>
    <property type="match status" value="1"/>
</dbReference>
<dbReference type="InterPro" id="IPR051961">
    <property type="entry name" value="Fungal_Metabolite_Diox"/>
</dbReference>
<sequence>MATLSCPTYNFPAVIKPSANEIANSALNVRNLKKAVRHVHRDGLVVISDVVPHAHLDHLNTRMVQDALKLQARGEDGPFNYNLGNMQQDAPPVAEFFNPSIFINPVATQVTSAVLGPRPKWTFYSADSAMPPIPGSSPQLQPVHSDADFSHPDHPFALVVNVPLVTMDPRNGSTEIWPGTHNNDISAQEGAHGDRASGRIRETFLAERTEICPPVQPTIKKGSILIRDLRLWHAGMPNYSQDVRIMLAMIHFAPWYRNSMRLEFAHDVRPLLEELDREGKLGLQAAVDWTESEALIDSYLDRGFGNSYNFDQEK</sequence>
<dbReference type="PANTHER" id="PTHR37563:SF2">
    <property type="entry name" value="PHYTANOYL-COA DIOXYGENASE FAMILY PROTEIN (AFU_ORTHOLOGUE AFUA_2G03330)"/>
    <property type="match status" value="1"/>
</dbReference>
<dbReference type="Gene3D" id="2.60.120.620">
    <property type="entry name" value="q2cbj1_9rhob like domain"/>
    <property type="match status" value="1"/>
</dbReference>
<name>A0AAJ0CBS2_9HYPO</name>
<dbReference type="AlphaFoldDB" id="A0AAJ0CBS2"/>
<protein>
    <recommendedName>
        <fullName evidence="3">Phytanoyl-CoA dioxygenase</fullName>
    </recommendedName>
</protein>
<gene>
    <name evidence="1" type="ORF">QQS21_012127</name>
</gene>
<evidence type="ECO:0008006" key="3">
    <source>
        <dbReference type="Google" id="ProtNLM"/>
    </source>
</evidence>
<proteinExistence type="predicted"/>
<reference evidence="1" key="1">
    <citation type="submission" date="2023-06" db="EMBL/GenBank/DDBJ databases">
        <title>Conoideocrella luteorostrata (Hypocreales: Clavicipitaceae), a potential biocontrol fungus for elongate hemlock scale in United States Christmas tree production areas.</title>
        <authorList>
            <person name="Barrett H."/>
            <person name="Lovett B."/>
            <person name="Macias A.M."/>
            <person name="Stajich J.E."/>
            <person name="Kasson M.T."/>
        </authorList>
    </citation>
    <scope>NUCLEOTIDE SEQUENCE</scope>
    <source>
        <strain evidence="1">ARSEF 14590</strain>
    </source>
</reference>
<accession>A0AAJ0CBS2</accession>